<evidence type="ECO:0000256" key="5">
    <source>
        <dbReference type="ARBA" id="ARBA00022692"/>
    </source>
</evidence>
<evidence type="ECO:0000256" key="2">
    <source>
        <dbReference type="ARBA" id="ARBA00022448"/>
    </source>
</evidence>
<dbReference type="GO" id="GO:0055085">
    <property type="term" value="P:transmembrane transport"/>
    <property type="evidence" value="ECO:0007669"/>
    <property type="project" value="InterPro"/>
</dbReference>
<feature type="domain" description="ABC transmembrane type-1" evidence="9">
    <location>
        <begin position="67"/>
        <end position="263"/>
    </location>
</feature>
<keyword evidence="11" id="KW-1185">Reference proteome</keyword>
<comment type="similarity">
    <text evidence="8">Belongs to the binding-protein-dependent transport system permease family.</text>
</comment>
<dbReference type="InterPro" id="IPR035906">
    <property type="entry name" value="MetI-like_sf"/>
</dbReference>
<name>A0A9W6I8I6_9ACTN</name>
<dbReference type="Proteomes" id="UP001143474">
    <property type="component" value="Unassembled WGS sequence"/>
</dbReference>
<keyword evidence="5 8" id="KW-0812">Transmembrane</keyword>
<feature type="transmembrane region" description="Helical" evidence="8">
    <location>
        <begin position="139"/>
        <end position="166"/>
    </location>
</feature>
<dbReference type="GO" id="GO:0005886">
    <property type="term" value="C:plasma membrane"/>
    <property type="evidence" value="ECO:0007669"/>
    <property type="project" value="UniProtKB-SubCell"/>
</dbReference>
<reference evidence="10" key="1">
    <citation type="journal article" date="2014" name="Int. J. Syst. Evol. Microbiol.">
        <title>Complete genome sequence of Corynebacterium casei LMG S-19264T (=DSM 44701T), isolated from a smear-ripened cheese.</title>
        <authorList>
            <consortium name="US DOE Joint Genome Institute (JGI-PGF)"/>
            <person name="Walter F."/>
            <person name="Albersmeier A."/>
            <person name="Kalinowski J."/>
            <person name="Ruckert C."/>
        </authorList>
    </citation>
    <scope>NUCLEOTIDE SEQUENCE</scope>
    <source>
        <strain evidence="10">VKM Ac-2007</strain>
    </source>
</reference>
<dbReference type="AlphaFoldDB" id="A0A9W6I8I6"/>
<sequence length="278" mass="29398">MRGHTRGQGRGSAWIVIVAVWLFMAAPLAIVVVNSFNASAISQFPPVDWSLRWYHAAVAEESFRDGFALSVRVAFLAATMATVAGLTAAYAFDRFRIPGAATLQSLINTPLSMPKVALGLAGLIGYLTAGSWFGSFKAVFGGGFALTVLHAAMTLPYVVGVLVSALESADRRLESAARDLGAGPVKAFARVVLPALVPGFLISFGFSFMLSFDELESSLFMSSLSGDTLPVAMFTFLETHLDPTLAALSTLLLAGTALAAAAGFAVFRVLQRRTRGVR</sequence>
<evidence type="ECO:0000313" key="10">
    <source>
        <dbReference type="EMBL" id="GLK13163.1"/>
    </source>
</evidence>
<evidence type="ECO:0000256" key="3">
    <source>
        <dbReference type="ARBA" id="ARBA00022475"/>
    </source>
</evidence>
<evidence type="ECO:0000313" key="11">
    <source>
        <dbReference type="Proteomes" id="UP001143474"/>
    </source>
</evidence>
<keyword evidence="6 8" id="KW-1133">Transmembrane helix</keyword>
<comment type="subcellular location">
    <subcellularLocation>
        <location evidence="1">Cell inner membrane</location>
        <topology evidence="1">Multi-pass membrane protein</topology>
    </subcellularLocation>
    <subcellularLocation>
        <location evidence="8">Cell membrane</location>
        <topology evidence="8">Multi-pass membrane protein</topology>
    </subcellularLocation>
</comment>
<dbReference type="SUPFAM" id="SSF161098">
    <property type="entry name" value="MetI-like"/>
    <property type="match status" value="1"/>
</dbReference>
<keyword evidence="7 8" id="KW-0472">Membrane</keyword>
<protein>
    <submittedName>
        <fullName evidence="10">ABC transporter permease</fullName>
    </submittedName>
</protein>
<dbReference type="PANTHER" id="PTHR43357:SF4">
    <property type="entry name" value="INNER MEMBRANE ABC TRANSPORTER PERMEASE PROTEIN YDCV"/>
    <property type="match status" value="1"/>
</dbReference>
<proteinExistence type="inferred from homology"/>
<dbReference type="RefSeq" id="WP_271221458.1">
    <property type="nucleotide sequence ID" value="NZ_BAAAVD010000038.1"/>
</dbReference>
<comment type="caution">
    <text evidence="10">The sequence shown here is derived from an EMBL/GenBank/DDBJ whole genome shotgun (WGS) entry which is preliminary data.</text>
</comment>
<feature type="transmembrane region" description="Helical" evidence="8">
    <location>
        <begin position="245"/>
        <end position="270"/>
    </location>
</feature>
<evidence type="ECO:0000256" key="4">
    <source>
        <dbReference type="ARBA" id="ARBA00022519"/>
    </source>
</evidence>
<evidence type="ECO:0000256" key="1">
    <source>
        <dbReference type="ARBA" id="ARBA00004429"/>
    </source>
</evidence>
<organism evidence="10 11">
    <name type="scientific">Streptosporangium carneum</name>
    <dbReference type="NCBI Taxonomy" id="47481"/>
    <lineage>
        <taxon>Bacteria</taxon>
        <taxon>Bacillati</taxon>
        <taxon>Actinomycetota</taxon>
        <taxon>Actinomycetes</taxon>
        <taxon>Streptosporangiales</taxon>
        <taxon>Streptosporangiaceae</taxon>
        <taxon>Streptosporangium</taxon>
    </lineage>
</organism>
<dbReference type="Pfam" id="PF00528">
    <property type="entry name" value="BPD_transp_1"/>
    <property type="match status" value="1"/>
</dbReference>
<keyword evidence="4" id="KW-0997">Cell inner membrane</keyword>
<dbReference type="CDD" id="cd06261">
    <property type="entry name" value="TM_PBP2"/>
    <property type="match status" value="1"/>
</dbReference>
<keyword evidence="2 8" id="KW-0813">Transport</keyword>
<feature type="transmembrane region" description="Helical" evidence="8">
    <location>
        <begin position="73"/>
        <end position="92"/>
    </location>
</feature>
<feature type="transmembrane region" description="Helical" evidence="8">
    <location>
        <begin position="12"/>
        <end position="36"/>
    </location>
</feature>
<dbReference type="PROSITE" id="PS50928">
    <property type="entry name" value="ABC_TM1"/>
    <property type="match status" value="1"/>
</dbReference>
<dbReference type="InterPro" id="IPR000515">
    <property type="entry name" value="MetI-like"/>
</dbReference>
<dbReference type="EMBL" id="BSEV01000020">
    <property type="protein sequence ID" value="GLK13163.1"/>
    <property type="molecule type" value="Genomic_DNA"/>
</dbReference>
<keyword evidence="3" id="KW-1003">Cell membrane</keyword>
<feature type="transmembrane region" description="Helical" evidence="8">
    <location>
        <begin position="187"/>
        <end position="212"/>
    </location>
</feature>
<feature type="transmembrane region" description="Helical" evidence="8">
    <location>
        <begin position="113"/>
        <end position="133"/>
    </location>
</feature>
<reference evidence="10" key="2">
    <citation type="submission" date="2023-01" db="EMBL/GenBank/DDBJ databases">
        <authorList>
            <person name="Sun Q."/>
            <person name="Evtushenko L."/>
        </authorList>
    </citation>
    <scope>NUCLEOTIDE SEQUENCE</scope>
    <source>
        <strain evidence="10">VKM Ac-2007</strain>
    </source>
</reference>
<evidence type="ECO:0000256" key="7">
    <source>
        <dbReference type="ARBA" id="ARBA00023136"/>
    </source>
</evidence>
<accession>A0A9W6I8I6</accession>
<gene>
    <name evidence="10" type="ORF">GCM10017600_65740</name>
</gene>
<dbReference type="PANTHER" id="PTHR43357">
    <property type="entry name" value="INNER MEMBRANE ABC TRANSPORTER PERMEASE PROTEIN YDCV"/>
    <property type="match status" value="1"/>
</dbReference>
<dbReference type="Gene3D" id="1.10.3720.10">
    <property type="entry name" value="MetI-like"/>
    <property type="match status" value="1"/>
</dbReference>
<evidence type="ECO:0000256" key="6">
    <source>
        <dbReference type="ARBA" id="ARBA00022989"/>
    </source>
</evidence>
<evidence type="ECO:0000259" key="9">
    <source>
        <dbReference type="PROSITE" id="PS50928"/>
    </source>
</evidence>
<evidence type="ECO:0000256" key="8">
    <source>
        <dbReference type="RuleBase" id="RU363032"/>
    </source>
</evidence>